<dbReference type="RefSeq" id="WP_208262810.1">
    <property type="nucleotide sequence ID" value="NZ_JAGEOJ010000027.1"/>
</dbReference>
<keyword evidence="1" id="KW-0732">Signal</keyword>
<protein>
    <submittedName>
        <fullName evidence="2">Uncharacterized protein</fullName>
    </submittedName>
</protein>
<evidence type="ECO:0000313" key="3">
    <source>
        <dbReference type="Proteomes" id="UP000669179"/>
    </source>
</evidence>
<gene>
    <name evidence="2" type="ORF">J4573_46405</name>
</gene>
<keyword evidence="3" id="KW-1185">Reference proteome</keyword>
<reference evidence="2" key="1">
    <citation type="submission" date="2021-03" db="EMBL/GenBank/DDBJ databases">
        <authorList>
            <person name="Kanchanasin P."/>
            <person name="Saeng-In P."/>
            <person name="Phongsopitanun W."/>
            <person name="Yuki M."/>
            <person name="Kudo T."/>
            <person name="Ohkuma M."/>
            <person name="Tanasupawat S."/>
        </authorList>
    </citation>
    <scope>NUCLEOTIDE SEQUENCE</scope>
    <source>
        <strain evidence="2">GKU 128</strain>
    </source>
</reference>
<dbReference type="AlphaFoldDB" id="A0A939PR09"/>
<accession>A0A939PR09</accession>
<dbReference type="EMBL" id="JAGEOJ010000027">
    <property type="protein sequence ID" value="MBO2454589.1"/>
    <property type="molecule type" value="Genomic_DNA"/>
</dbReference>
<sequence>MTPLNRTLLAGGVGLLALAALAPAVQAAPAPGWRIANSTALPEGYNAYMNDVTATSAKAGWAVGYSQEVGEPSGMLLKRWNGSRWTEVKVPAGLAPRPSAELWRVAASAWNNVWAFGIASKDEHDTGVAFGVHWDGAKWTRKIFPKMQGISQAASIGPRGQVLLIGHGECKRWWCKPYAQSFDGKNWKAFPVPAGIGEIHARSAKDIWATVNLADGRKTPAPKNTLAHWDGRKWRTIPQPKLGLTAKRIWVFSDIYGTSSKSAWVSVASFNMVDGYMPGAYLGHWDGKKWRTAKVNSKDCLRQIATDGHGGLWARSWDDYLVHYSRGKVTARIRAPRGSGEWPNVVSLAHVPGTSSMWATGNARNKGVWDTGVIWKYGA</sequence>
<proteinExistence type="predicted"/>
<feature type="chain" id="PRO_5036679909" evidence="1">
    <location>
        <begin position="28"/>
        <end position="379"/>
    </location>
</feature>
<name>A0A939PR09_9ACTN</name>
<organism evidence="2 3">
    <name type="scientific">Actinomadura barringtoniae</name>
    <dbReference type="NCBI Taxonomy" id="1427535"/>
    <lineage>
        <taxon>Bacteria</taxon>
        <taxon>Bacillati</taxon>
        <taxon>Actinomycetota</taxon>
        <taxon>Actinomycetes</taxon>
        <taxon>Streptosporangiales</taxon>
        <taxon>Thermomonosporaceae</taxon>
        <taxon>Actinomadura</taxon>
    </lineage>
</organism>
<feature type="signal peptide" evidence="1">
    <location>
        <begin position="1"/>
        <end position="27"/>
    </location>
</feature>
<comment type="caution">
    <text evidence="2">The sequence shown here is derived from an EMBL/GenBank/DDBJ whole genome shotgun (WGS) entry which is preliminary data.</text>
</comment>
<evidence type="ECO:0000313" key="2">
    <source>
        <dbReference type="EMBL" id="MBO2454589.1"/>
    </source>
</evidence>
<evidence type="ECO:0000256" key="1">
    <source>
        <dbReference type="SAM" id="SignalP"/>
    </source>
</evidence>
<dbReference type="Proteomes" id="UP000669179">
    <property type="component" value="Unassembled WGS sequence"/>
</dbReference>